<organism evidence="9 10">
    <name type="scientific">Hyphococcus flavus</name>
    <dbReference type="NCBI Taxonomy" id="1866326"/>
    <lineage>
        <taxon>Bacteria</taxon>
        <taxon>Pseudomonadati</taxon>
        <taxon>Pseudomonadota</taxon>
        <taxon>Alphaproteobacteria</taxon>
        <taxon>Parvularculales</taxon>
        <taxon>Parvularculaceae</taxon>
        <taxon>Hyphococcus</taxon>
    </lineage>
</organism>
<dbReference type="AlphaFoldDB" id="A0AAF0CF73"/>
<dbReference type="InterPro" id="IPR050601">
    <property type="entry name" value="CPA3_antiporter_subunitC"/>
</dbReference>
<evidence type="ECO:0000256" key="1">
    <source>
        <dbReference type="ARBA" id="ARBA00004651"/>
    </source>
</evidence>
<keyword evidence="10" id="KW-1185">Reference proteome</keyword>
<dbReference type="GO" id="GO:0005886">
    <property type="term" value="C:plasma membrane"/>
    <property type="evidence" value="ECO:0007669"/>
    <property type="project" value="UniProtKB-SubCell"/>
</dbReference>
<evidence type="ECO:0000256" key="4">
    <source>
        <dbReference type="ARBA" id="ARBA00022692"/>
    </source>
</evidence>
<reference evidence="9" key="1">
    <citation type="submission" date="2023-02" db="EMBL/GenBank/DDBJ databases">
        <title>Genome sequence of Hyphococcus flavus.</title>
        <authorList>
            <person name="Rong J.-C."/>
            <person name="Zhao Q."/>
            <person name="Yi M."/>
            <person name="Wu J.-Y."/>
        </authorList>
    </citation>
    <scope>NUCLEOTIDE SEQUENCE</scope>
    <source>
        <strain evidence="9">MCCC 1K03223</strain>
    </source>
</reference>
<dbReference type="PANTHER" id="PTHR34583">
    <property type="entry name" value="ANTIPORTER SUBUNIT MNHC2-RELATED"/>
    <property type="match status" value="1"/>
</dbReference>
<dbReference type="EMBL" id="CP118166">
    <property type="protein sequence ID" value="WDI32231.1"/>
    <property type="molecule type" value="Genomic_DNA"/>
</dbReference>
<dbReference type="InterPro" id="IPR039428">
    <property type="entry name" value="NUOK/Mnh_C1-like"/>
</dbReference>
<dbReference type="Gene3D" id="1.10.287.3510">
    <property type="match status" value="2"/>
</dbReference>
<keyword evidence="5 8" id="KW-1133">Transmembrane helix</keyword>
<evidence type="ECO:0000313" key="9">
    <source>
        <dbReference type="EMBL" id="WDI32231.1"/>
    </source>
</evidence>
<dbReference type="PANTHER" id="PTHR34583:SF2">
    <property type="entry name" value="ANTIPORTER SUBUNIT MNHC2-RELATED"/>
    <property type="match status" value="1"/>
</dbReference>
<sequence>MEPWVEFILERYNYWIVIVLMMTGLYIVYARGNLVKKIVGLNLFQTSVFIFYITIGKIAGGTAPIYIGGELDHAAEGHGEGHGGDGHSGEEAGHGEQGLHGAPEEGGHEAAQTVSDSGAEESVALHSKIQNDLPANDLKEALRNVEPGEAAALEPGLHSAPADGASKISNEILSEADKIPPHGADAGFQVGDSLHGADAANAVADHSSLGEVIYSNPLPHVLILTAIVVGVATTAVGLALAVRIREAYGTIEEDELETMDNVAEFGDVAEARAS</sequence>
<evidence type="ECO:0000313" key="10">
    <source>
        <dbReference type="Proteomes" id="UP001214043"/>
    </source>
</evidence>
<dbReference type="Pfam" id="PF00420">
    <property type="entry name" value="Oxidored_q2"/>
    <property type="match status" value="2"/>
</dbReference>
<evidence type="ECO:0000256" key="3">
    <source>
        <dbReference type="ARBA" id="ARBA00022475"/>
    </source>
</evidence>
<dbReference type="Proteomes" id="UP001214043">
    <property type="component" value="Chromosome"/>
</dbReference>
<dbReference type="KEGG" id="hfl:PUV54_03365"/>
<accession>A0AAF0CF73</accession>
<feature type="region of interest" description="Disordered" evidence="7">
    <location>
        <begin position="74"/>
        <end position="123"/>
    </location>
</feature>
<feature type="transmembrane region" description="Helical" evidence="8">
    <location>
        <begin position="41"/>
        <end position="67"/>
    </location>
</feature>
<evidence type="ECO:0000256" key="6">
    <source>
        <dbReference type="ARBA" id="ARBA00023136"/>
    </source>
</evidence>
<name>A0AAF0CF73_9PROT</name>
<evidence type="ECO:0000256" key="5">
    <source>
        <dbReference type="ARBA" id="ARBA00022989"/>
    </source>
</evidence>
<evidence type="ECO:0000256" key="2">
    <source>
        <dbReference type="ARBA" id="ARBA00010388"/>
    </source>
</evidence>
<feature type="compositionally biased region" description="Basic and acidic residues" evidence="7">
    <location>
        <begin position="74"/>
        <end position="94"/>
    </location>
</feature>
<comment type="similarity">
    <text evidence="2">Belongs to the CPA3 antiporters (TC 2.A.63) subunit C family.</text>
</comment>
<keyword evidence="4 8" id="KW-0812">Transmembrane</keyword>
<feature type="transmembrane region" description="Helical" evidence="8">
    <location>
        <begin position="12"/>
        <end position="29"/>
    </location>
</feature>
<gene>
    <name evidence="9" type="ORF">PUV54_03365</name>
</gene>
<dbReference type="RefSeq" id="WP_274494145.1">
    <property type="nucleotide sequence ID" value="NZ_CP118166.1"/>
</dbReference>
<proteinExistence type="inferred from homology"/>
<protein>
    <submittedName>
        <fullName evidence="9">Cation:proton antiporter subunit C</fullName>
    </submittedName>
</protein>
<keyword evidence="3" id="KW-1003">Cell membrane</keyword>
<evidence type="ECO:0000256" key="8">
    <source>
        <dbReference type="SAM" id="Phobius"/>
    </source>
</evidence>
<evidence type="ECO:0000256" key="7">
    <source>
        <dbReference type="SAM" id="MobiDB-lite"/>
    </source>
</evidence>
<comment type="subcellular location">
    <subcellularLocation>
        <location evidence="1">Cell membrane</location>
        <topology evidence="1">Multi-pass membrane protein</topology>
    </subcellularLocation>
</comment>
<keyword evidence="6 8" id="KW-0472">Membrane</keyword>
<feature type="transmembrane region" description="Helical" evidence="8">
    <location>
        <begin position="221"/>
        <end position="242"/>
    </location>
</feature>